<dbReference type="EMBL" id="JAUSUY010000002">
    <property type="protein sequence ID" value="MDT3425207.1"/>
    <property type="molecule type" value="Genomic_DNA"/>
</dbReference>
<reference evidence="1 2" key="1">
    <citation type="submission" date="2023-07" db="EMBL/GenBank/DDBJ databases">
        <title>Genomic Encyclopedia of Type Strains, Phase IV (KMG-IV): sequencing the most valuable type-strain genomes for metagenomic binning, comparative biology and taxonomic classification.</title>
        <authorList>
            <person name="Goeker M."/>
        </authorList>
    </citation>
    <scope>NUCLEOTIDE SEQUENCE [LARGE SCALE GENOMIC DNA]</scope>
    <source>
        <strain evidence="1 2">T98</strain>
    </source>
</reference>
<organism evidence="1 2">
    <name type="scientific">Paenibacillus forsythiae</name>
    <dbReference type="NCBI Taxonomy" id="365616"/>
    <lineage>
        <taxon>Bacteria</taxon>
        <taxon>Bacillati</taxon>
        <taxon>Bacillota</taxon>
        <taxon>Bacilli</taxon>
        <taxon>Bacillales</taxon>
        <taxon>Paenibacillaceae</taxon>
        <taxon>Paenibacillus</taxon>
    </lineage>
</organism>
<evidence type="ECO:0000313" key="1">
    <source>
        <dbReference type="EMBL" id="MDT3425207.1"/>
    </source>
</evidence>
<comment type="caution">
    <text evidence="1">The sequence shown here is derived from an EMBL/GenBank/DDBJ whole genome shotgun (WGS) entry which is preliminary data.</text>
</comment>
<gene>
    <name evidence="1" type="ORF">J2Z22_000720</name>
</gene>
<protein>
    <submittedName>
        <fullName evidence="1">Uncharacterized protein</fullName>
    </submittedName>
</protein>
<dbReference type="Proteomes" id="UP001248709">
    <property type="component" value="Unassembled WGS sequence"/>
</dbReference>
<sequence length="89" mass="9832">MIIQDTVEDLCFLCVDKKISTVKEVRQFFKFIPSASSSAEGEAVMTLESANFLGHWSEKAVYPKAFGDTGLSFFKDGTGFHVVVTPYAD</sequence>
<name>A0ABU3H566_9BACL</name>
<accession>A0ABU3H566</accession>
<evidence type="ECO:0000313" key="2">
    <source>
        <dbReference type="Proteomes" id="UP001248709"/>
    </source>
</evidence>
<dbReference type="RefSeq" id="WP_025699780.1">
    <property type="nucleotide sequence ID" value="NZ_JAUSUY010000002.1"/>
</dbReference>
<proteinExistence type="predicted"/>
<keyword evidence="2" id="KW-1185">Reference proteome</keyword>